<organism evidence="1 2">
    <name type="scientific">Kushneria phosphatilytica</name>
    <dbReference type="NCBI Taxonomy" id="657387"/>
    <lineage>
        <taxon>Bacteria</taxon>
        <taxon>Pseudomonadati</taxon>
        <taxon>Pseudomonadota</taxon>
        <taxon>Gammaproteobacteria</taxon>
        <taxon>Oceanospirillales</taxon>
        <taxon>Halomonadaceae</taxon>
        <taxon>Kushneria</taxon>
    </lineage>
</organism>
<proteinExistence type="predicted"/>
<dbReference type="EMBL" id="CP043420">
    <property type="protein sequence ID" value="QEL10226.1"/>
    <property type="molecule type" value="Genomic_DNA"/>
</dbReference>
<reference evidence="1 2" key="1">
    <citation type="submission" date="2019-08" db="EMBL/GenBank/DDBJ databases">
        <title>Complete genome sequence of Kushneria sp. YCWA18, a halophilic phosphate-solubilizing bacterium isolated from Daqiao saltern in China.</title>
        <authorList>
            <person name="Du G.-X."/>
            <person name="Qu L.-Y."/>
        </authorList>
    </citation>
    <scope>NUCLEOTIDE SEQUENCE [LARGE SCALE GENOMIC DNA]</scope>
    <source>
        <strain evidence="1 2">YCWA18</strain>
    </source>
</reference>
<dbReference type="OrthoDB" id="8477781at2"/>
<protein>
    <submittedName>
        <fullName evidence="1">Phosphatase PAP2 family protein</fullName>
    </submittedName>
</protein>
<evidence type="ECO:0000313" key="1">
    <source>
        <dbReference type="EMBL" id="QEL10226.1"/>
    </source>
</evidence>
<dbReference type="InterPro" id="IPR036938">
    <property type="entry name" value="PAP2/HPO_sf"/>
</dbReference>
<dbReference type="STRING" id="657387.BH688_16205"/>
<gene>
    <name evidence="1" type="ORF">FY550_03130</name>
</gene>
<dbReference type="Pfam" id="PF01569">
    <property type="entry name" value="PAP2"/>
    <property type="match status" value="1"/>
</dbReference>
<dbReference type="SUPFAM" id="SSF48317">
    <property type="entry name" value="Acid phosphatase/Vanadium-dependent haloperoxidase"/>
    <property type="match status" value="1"/>
</dbReference>
<accession>A0A1S1NRN5</accession>
<evidence type="ECO:0000313" key="2">
    <source>
        <dbReference type="Proteomes" id="UP000322553"/>
    </source>
</evidence>
<keyword evidence="2" id="KW-1185">Reference proteome</keyword>
<dbReference type="Proteomes" id="UP000322553">
    <property type="component" value="Chromosome"/>
</dbReference>
<dbReference type="SMART" id="SM00014">
    <property type="entry name" value="acidPPc"/>
    <property type="match status" value="1"/>
</dbReference>
<dbReference type="CDD" id="cd01610">
    <property type="entry name" value="PAP2_like"/>
    <property type="match status" value="1"/>
</dbReference>
<dbReference type="Gene3D" id="1.20.144.10">
    <property type="entry name" value="Phosphatidic acid phosphatase type 2/haloperoxidase"/>
    <property type="match status" value="1"/>
</dbReference>
<name>A0A1S1NRN5_9GAMM</name>
<sequence length="237" mass="27098">MEGRLMYLKRIMLFNTLGILLLLSWGLPHLMVWTDLDDHIFWFFNDLISPQGGWWDDLLAILNHRLFDAASFAVMGVLFWYAMHRDPRPQRTRRWLGIGLTMLLTAALMALLTDKGIRYGHPSPTRFFEHARHLTDVVTIPTKDGAHNSFPGDHGLMLMIFAGFMLRFADRRPAWMSMAFVVLLSAPRIMVGAHWFSDVYMGSLSIALLILPWLLCTPLAPTLVERIGRLIPGPATR</sequence>
<dbReference type="InterPro" id="IPR000326">
    <property type="entry name" value="PAP2/HPO"/>
</dbReference>
<dbReference type="KEGG" id="kuy:FY550_03130"/>
<dbReference type="AlphaFoldDB" id="A0A1S1NRN5"/>